<evidence type="ECO:0000313" key="3">
    <source>
        <dbReference type="Proteomes" id="UP000185936"/>
    </source>
</evidence>
<keyword evidence="3" id="KW-1185">Reference proteome</keyword>
<accession>A0A1N7C4T7</accession>
<organism evidence="2 3">
    <name type="scientific">Natronorubrum thiooxidans</name>
    <dbReference type="NCBI Taxonomy" id="308853"/>
    <lineage>
        <taxon>Archaea</taxon>
        <taxon>Methanobacteriati</taxon>
        <taxon>Methanobacteriota</taxon>
        <taxon>Stenosarchaea group</taxon>
        <taxon>Halobacteria</taxon>
        <taxon>Halobacteriales</taxon>
        <taxon>Natrialbaceae</taxon>
        <taxon>Natronorubrum</taxon>
    </lineage>
</organism>
<dbReference type="EMBL" id="FTNR01000001">
    <property type="protein sequence ID" value="SIR58599.1"/>
    <property type="molecule type" value="Genomic_DNA"/>
</dbReference>
<reference evidence="3" key="1">
    <citation type="submission" date="2017-01" db="EMBL/GenBank/DDBJ databases">
        <authorList>
            <person name="Varghese N."/>
            <person name="Submissions S."/>
        </authorList>
    </citation>
    <scope>NUCLEOTIDE SEQUENCE [LARGE SCALE GENOMIC DNA]</scope>
    <source>
        <strain evidence="3">type strain: HArc-</strain>
    </source>
</reference>
<feature type="compositionally biased region" description="Acidic residues" evidence="1">
    <location>
        <begin position="149"/>
        <end position="194"/>
    </location>
</feature>
<sequence>MTTGYDRRRFLQLAGTGAGASLAGCTDLELLNSDDEADLLTVAVGPSQDEVDELIDDFESGEIDRTTAQQREQELFEDAISTFESRAEDNPDLTIEESTEQIGLFRVDADGALLIDVLRDGEVNSIHTASAYDQFLERQQQQPAPPTEPPEDETEDDESSEADDGETSDDADDADESGADAGDEDGTGETSDDQ</sequence>
<dbReference type="PROSITE" id="PS51318">
    <property type="entry name" value="TAT"/>
    <property type="match status" value="1"/>
</dbReference>
<gene>
    <name evidence="2" type="ORF">SAMN05421752_101120</name>
</gene>
<feature type="region of interest" description="Disordered" evidence="1">
    <location>
        <begin position="133"/>
        <end position="194"/>
    </location>
</feature>
<dbReference type="RefSeq" id="WP_076607245.1">
    <property type="nucleotide sequence ID" value="NZ_FTNR01000001.1"/>
</dbReference>
<dbReference type="STRING" id="308853.SAMN05421752_101120"/>
<dbReference type="Proteomes" id="UP000185936">
    <property type="component" value="Unassembled WGS sequence"/>
</dbReference>
<dbReference type="OrthoDB" id="187751at2157"/>
<protein>
    <submittedName>
        <fullName evidence="2">Uncharacterized protein</fullName>
    </submittedName>
</protein>
<name>A0A1N7C4T7_9EURY</name>
<evidence type="ECO:0000256" key="1">
    <source>
        <dbReference type="SAM" id="MobiDB-lite"/>
    </source>
</evidence>
<dbReference type="InterPro" id="IPR006311">
    <property type="entry name" value="TAT_signal"/>
</dbReference>
<dbReference type="AlphaFoldDB" id="A0A1N7C4T7"/>
<proteinExistence type="predicted"/>
<evidence type="ECO:0000313" key="2">
    <source>
        <dbReference type="EMBL" id="SIR58599.1"/>
    </source>
</evidence>
<dbReference type="PROSITE" id="PS51257">
    <property type="entry name" value="PROKAR_LIPOPROTEIN"/>
    <property type="match status" value="1"/>
</dbReference>